<dbReference type="Proteomes" id="UP000039046">
    <property type="component" value="Unassembled WGS sequence"/>
</dbReference>
<evidence type="ECO:0000313" key="9">
    <source>
        <dbReference type="Proteomes" id="UP000039046"/>
    </source>
</evidence>
<name>A0A0A1T9I6_9HYPO</name>
<dbReference type="HOGENOM" id="CLU_007884_0_2_1"/>
<organism evidence="8 9">
    <name type="scientific">[Torrubiella] hemipterigena</name>
    <dbReference type="NCBI Taxonomy" id="1531966"/>
    <lineage>
        <taxon>Eukaryota</taxon>
        <taxon>Fungi</taxon>
        <taxon>Dikarya</taxon>
        <taxon>Ascomycota</taxon>
        <taxon>Pezizomycotina</taxon>
        <taxon>Sordariomycetes</taxon>
        <taxon>Hypocreomycetidae</taxon>
        <taxon>Hypocreales</taxon>
        <taxon>Clavicipitaceae</taxon>
        <taxon>Clavicipitaceae incertae sedis</taxon>
        <taxon>'Torrubiella' clade</taxon>
    </lineage>
</organism>
<evidence type="ECO:0000256" key="1">
    <source>
        <dbReference type="ARBA" id="ARBA00001974"/>
    </source>
</evidence>
<evidence type="ECO:0000259" key="7">
    <source>
        <dbReference type="Pfam" id="PF01266"/>
    </source>
</evidence>
<gene>
    <name evidence="8" type="ORF">VHEMI09283</name>
</gene>
<dbReference type="InterPro" id="IPR006076">
    <property type="entry name" value="FAD-dep_OxRdtase"/>
</dbReference>
<keyword evidence="3" id="KW-0285">Flavoprotein</keyword>
<keyword evidence="6" id="KW-0472">Membrane</keyword>
<dbReference type="Gene3D" id="3.30.9.10">
    <property type="entry name" value="D-Amino Acid Oxidase, subunit A, domain 2"/>
    <property type="match status" value="1"/>
</dbReference>
<dbReference type="OrthoDB" id="2219495at2759"/>
<dbReference type="EMBL" id="CDHN01000006">
    <property type="protein sequence ID" value="CEJ93711.1"/>
    <property type="molecule type" value="Genomic_DNA"/>
</dbReference>
<dbReference type="PANTHER" id="PTHR10961:SF37">
    <property type="entry name" value="FAD DEPENDENT OXIDOREDUCTASE DOMAIN-CONTAINING PROTEIN"/>
    <property type="match status" value="1"/>
</dbReference>
<dbReference type="InterPro" id="IPR045170">
    <property type="entry name" value="MTOX"/>
</dbReference>
<keyword evidence="6" id="KW-1133">Transmembrane helix</keyword>
<keyword evidence="5" id="KW-0560">Oxidoreductase</keyword>
<sequence length="437" mass="49219">MADQSYLIVGAGIFGVSTAYYLKQKYPNASITVVDRDAYDADSRVAASWDWNKVVRADYDDYTYCKLGLEAQDIFESDPLWQPYFHKTGLYWMCGRAYSKKVIDNFKRLGRGDALEAIPIEKARKLYGGLFDESDYEGVDEVLINKISGWAAAGDCLRAVTKKIIEQGVKYVVAETVALSFDGQRRCNGIHTRSGRTIKADKVILCTGAFTPTLLDWSAVTSGIDDLRSGDRILAGGITTGMVKLDDETYKKYENMPVGIQGYTAKEGPFVGSLPPTPDRELKWWGNIIFKNTREVSEGSHLSAPPGQPDYAQWDVSRKMRDDIRYVSSVFYGKRAANWKMSKHRVCWDAFTTSSDFIIAPHPAAQGLFLATCGSFHGFKFFPVIGKYVVQMLDNVLEEELVGKWAWDRHRPDPKLNPDWPSTEMRELLDPVRPSKL</sequence>
<dbReference type="SUPFAM" id="SSF51905">
    <property type="entry name" value="FAD/NAD(P)-binding domain"/>
    <property type="match status" value="1"/>
</dbReference>
<accession>A0A0A1T9I6</accession>
<dbReference type="Pfam" id="PF01266">
    <property type="entry name" value="DAO"/>
    <property type="match status" value="1"/>
</dbReference>
<evidence type="ECO:0000256" key="5">
    <source>
        <dbReference type="ARBA" id="ARBA00023002"/>
    </source>
</evidence>
<dbReference type="GO" id="GO:0008115">
    <property type="term" value="F:sarcosine oxidase activity"/>
    <property type="evidence" value="ECO:0007669"/>
    <property type="project" value="TreeGrafter"/>
</dbReference>
<dbReference type="InterPro" id="IPR036188">
    <property type="entry name" value="FAD/NAD-bd_sf"/>
</dbReference>
<dbReference type="AlphaFoldDB" id="A0A0A1T9I6"/>
<dbReference type="GO" id="GO:0050660">
    <property type="term" value="F:flavin adenine dinucleotide binding"/>
    <property type="evidence" value="ECO:0007669"/>
    <property type="project" value="InterPro"/>
</dbReference>
<dbReference type="STRING" id="1531966.A0A0A1T9I6"/>
<evidence type="ECO:0000256" key="4">
    <source>
        <dbReference type="ARBA" id="ARBA00022827"/>
    </source>
</evidence>
<evidence type="ECO:0000313" key="8">
    <source>
        <dbReference type="EMBL" id="CEJ93711.1"/>
    </source>
</evidence>
<comment type="cofactor">
    <cofactor evidence="1">
        <name>FAD</name>
        <dbReference type="ChEBI" id="CHEBI:57692"/>
    </cofactor>
</comment>
<keyword evidence="9" id="KW-1185">Reference proteome</keyword>
<dbReference type="Gene3D" id="3.50.50.60">
    <property type="entry name" value="FAD/NAD(P)-binding domain"/>
    <property type="match status" value="1"/>
</dbReference>
<dbReference type="PANTHER" id="PTHR10961">
    <property type="entry name" value="PEROXISOMAL SARCOSINE OXIDASE"/>
    <property type="match status" value="1"/>
</dbReference>
<proteinExistence type="inferred from homology"/>
<comment type="similarity">
    <text evidence="2">Belongs to the MSOX/MTOX family.</text>
</comment>
<evidence type="ECO:0000256" key="2">
    <source>
        <dbReference type="ARBA" id="ARBA00010989"/>
    </source>
</evidence>
<dbReference type="GO" id="GO:0051698">
    <property type="term" value="F:saccharopine oxidase activity"/>
    <property type="evidence" value="ECO:0007669"/>
    <property type="project" value="TreeGrafter"/>
</dbReference>
<reference evidence="8 9" key="1">
    <citation type="journal article" date="2015" name="Genome Announc.">
        <title>Draft Genome Sequence and Gene Annotation of the Entomopathogenic Fungus Verticillium hemipterigenum.</title>
        <authorList>
            <person name="Horn F."/>
            <person name="Habel A."/>
            <person name="Scharf D.H."/>
            <person name="Dworschak J."/>
            <person name="Brakhage A.A."/>
            <person name="Guthke R."/>
            <person name="Hertweck C."/>
            <person name="Linde J."/>
        </authorList>
    </citation>
    <scope>NUCLEOTIDE SEQUENCE [LARGE SCALE GENOMIC DNA]</scope>
</reference>
<feature type="domain" description="FAD dependent oxidoreductase" evidence="7">
    <location>
        <begin position="6"/>
        <end position="392"/>
    </location>
</feature>
<keyword evidence="6" id="KW-0812">Transmembrane</keyword>
<evidence type="ECO:0000256" key="3">
    <source>
        <dbReference type="ARBA" id="ARBA00022630"/>
    </source>
</evidence>
<keyword evidence="4" id="KW-0274">FAD</keyword>
<protein>
    <recommendedName>
        <fullName evidence="7">FAD dependent oxidoreductase domain-containing protein</fullName>
    </recommendedName>
</protein>
<feature type="transmembrane region" description="Helical" evidence="6">
    <location>
        <begin position="6"/>
        <end position="22"/>
    </location>
</feature>
<evidence type="ECO:0000256" key="6">
    <source>
        <dbReference type="SAM" id="Phobius"/>
    </source>
</evidence>